<feature type="transmembrane region" description="Helical" evidence="7">
    <location>
        <begin position="93"/>
        <end position="113"/>
    </location>
</feature>
<feature type="transmembrane region" description="Helical" evidence="7">
    <location>
        <begin position="241"/>
        <end position="264"/>
    </location>
</feature>
<feature type="transmembrane region" description="Helical" evidence="7">
    <location>
        <begin position="165"/>
        <end position="187"/>
    </location>
</feature>
<keyword evidence="11" id="KW-1185">Reference proteome</keyword>
<evidence type="ECO:0000313" key="11">
    <source>
        <dbReference type="Proteomes" id="UP000445000"/>
    </source>
</evidence>
<dbReference type="SUPFAM" id="SSF82861">
    <property type="entry name" value="Mechanosensitive channel protein MscS (YggB), transmembrane region"/>
    <property type="match status" value="1"/>
</dbReference>
<gene>
    <name evidence="10" type="ORF">GCM10011487_10260</name>
</gene>
<dbReference type="RefSeq" id="WP_161810853.1">
    <property type="nucleotide sequence ID" value="NZ_BLJN01000001.1"/>
</dbReference>
<dbReference type="InterPro" id="IPR011066">
    <property type="entry name" value="MscS_channel_C_sf"/>
</dbReference>
<reference evidence="11" key="1">
    <citation type="submission" date="2020-01" db="EMBL/GenBank/DDBJ databases">
        <title>'Steroidobacter agaridevorans' sp. nov., agar-degrading bacteria isolated from rhizosphere soils.</title>
        <authorList>
            <person name="Ikenaga M."/>
            <person name="Kataoka M."/>
            <person name="Murouchi A."/>
            <person name="Katsuragi S."/>
            <person name="Sakai M."/>
        </authorList>
    </citation>
    <scope>NUCLEOTIDE SEQUENCE [LARGE SCALE GENOMIC DNA]</scope>
    <source>
        <strain evidence="11">YU21-B</strain>
    </source>
</reference>
<feature type="transmembrane region" description="Helical" evidence="7">
    <location>
        <begin position="125"/>
        <end position="145"/>
    </location>
</feature>
<feature type="transmembrane region" description="Helical" evidence="7">
    <location>
        <begin position="63"/>
        <end position="87"/>
    </location>
</feature>
<evidence type="ECO:0000256" key="3">
    <source>
        <dbReference type="ARBA" id="ARBA00022475"/>
    </source>
</evidence>
<feature type="transmembrane region" description="Helical" evidence="7">
    <location>
        <begin position="20"/>
        <end position="38"/>
    </location>
</feature>
<dbReference type="Gene3D" id="1.10.287.1260">
    <property type="match status" value="1"/>
</dbReference>
<evidence type="ECO:0000256" key="5">
    <source>
        <dbReference type="ARBA" id="ARBA00022989"/>
    </source>
</evidence>
<comment type="caution">
    <text evidence="10">The sequence shown here is derived from an EMBL/GenBank/DDBJ whole genome shotgun (WGS) entry which is preliminary data.</text>
</comment>
<feature type="domain" description="Mechanosensitive ion channel MscS C-terminal" evidence="9">
    <location>
        <begin position="334"/>
        <end position="417"/>
    </location>
</feature>
<evidence type="ECO:0000313" key="10">
    <source>
        <dbReference type="EMBL" id="GFE79026.1"/>
    </source>
</evidence>
<dbReference type="AlphaFoldDB" id="A0A829Y8B2"/>
<proteinExistence type="inferred from homology"/>
<keyword evidence="6 7" id="KW-0472">Membrane</keyword>
<evidence type="ECO:0000256" key="1">
    <source>
        <dbReference type="ARBA" id="ARBA00004651"/>
    </source>
</evidence>
<dbReference type="InterPro" id="IPR049278">
    <property type="entry name" value="MS_channel_C"/>
</dbReference>
<dbReference type="InterPro" id="IPR011014">
    <property type="entry name" value="MscS_channel_TM-2"/>
</dbReference>
<dbReference type="Gene3D" id="3.30.70.100">
    <property type="match status" value="1"/>
</dbReference>
<dbReference type="Proteomes" id="UP000445000">
    <property type="component" value="Unassembled WGS sequence"/>
</dbReference>
<dbReference type="PANTHER" id="PTHR30347:SF1">
    <property type="entry name" value="MECHANOSENSITIVE CHANNEL MSCK"/>
    <property type="match status" value="1"/>
</dbReference>
<dbReference type="GO" id="GO:0008381">
    <property type="term" value="F:mechanosensitive monoatomic ion channel activity"/>
    <property type="evidence" value="ECO:0007669"/>
    <property type="project" value="UniProtKB-ARBA"/>
</dbReference>
<evidence type="ECO:0000256" key="6">
    <source>
        <dbReference type="ARBA" id="ARBA00023136"/>
    </source>
</evidence>
<protein>
    <recommendedName>
        <fullName evidence="12">Mechanosensitive ion channel protein MscS</fullName>
    </recommendedName>
</protein>
<dbReference type="EMBL" id="BLJN01000001">
    <property type="protein sequence ID" value="GFE79026.1"/>
    <property type="molecule type" value="Genomic_DNA"/>
</dbReference>
<evidence type="ECO:0008006" key="12">
    <source>
        <dbReference type="Google" id="ProtNLM"/>
    </source>
</evidence>
<name>A0A829Y8B2_9GAMM</name>
<dbReference type="GO" id="GO:0005886">
    <property type="term" value="C:plasma membrane"/>
    <property type="evidence" value="ECO:0007669"/>
    <property type="project" value="UniProtKB-SubCell"/>
</dbReference>
<accession>A0A829Y8B2</accession>
<dbReference type="InterPro" id="IPR006685">
    <property type="entry name" value="MscS_channel_2nd"/>
</dbReference>
<feature type="domain" description="Mechanosensitive ion channel MscS" evidence="8">
    <location>
        <begin position="253"/>
        <end position="325"/>
    </location>
</feature>
<keyword evidence="5 7" id="KW-1133">Transmembrane helix</keyword>
<dbReference type="PANTHER" id="PTHR30347">
    <property type="entry name" value="POTASSIUM CHANNEL RELATED"/>
    <property type="match status" value="1"/>
</dbReference>
<dbReference type="InterPro" id="IPR010920">
    <property type="entry name" value="LSM_dom_sf"/>
</dbReference>
<keyword evidence="3" id="KW-1003">Cell membrane</keyword>
<keyword evidence="4 7" id="KW-0812">Transmembrane</keyword>
<dbReference type="InterPro" id="IPR052702">
    <property type="entry name" value="MscS-like_channel"/>
</dbReference>
<dbReference type="Pfam" id="PF21082">
    <property type="entry name" value="MS_channel_3rd"/>
    <property type="match status" value="1"/>
</dbReference>
<organism evidence="10 11">
    <name type="scientific">Steroidobacter agaridevorans</name>
    <dbReference type="NCBI Taxonomy" id="2695856"/>
    <lineage>
        <taxon>Bacteria</taxon>
        <taxon>Pseudomonadati</taxon>
        <taxon>Pseudomonadota</taxon>
        <taxon>Gammaproteobacteria</taxon>
        <taxon>Steroidobacterales</taxon>
        <taxon>Steroidobacteraceae</taxon>
        <taxon>Steroidobacter</taxon>
    </lineage>
</organism>
<sequence length="438" mass="48413">MQELLHNAGLALEALLTPTSLLQLAAIAIAILVAWWFGRQVRNTERGKLALVQTGFQARLTEALMITAPHLAALVLIAAFGGALHALKADSKLVDLAITLSGLLLLIRFAVYVVRVSLGNRTKGWGNFITFAIWSLLALHVLGWFDPLVQAFDSVGINAGNRRITLWSVIKILFTVGAFILVAVWIARWFERRLMSMQGLALSMRIGIAKFSQAFLIGLSILLGLNAAGLDLTTLNIFTGALGIGLGFGLQAIAANFVSGFVLLMDRSIKPGDVISFTGTTGTSTEGFGWVQELRGRYVVVRDRDGVETLVPNQNLITSPVINWSYTDPRVRLKLPVRVSYKCDPEKALELLLKAAEDQPRILRDPKPVSRMMGFNDYGFDLELRFWIADPQEGVNNVRSEANRAIWRLFKENDIIIPVAQREVILEMRERGPVARDV</sequence>
<comment type="similarity">
    <text evidence="2">Belongs to the MscS (TC 1.A.23) family.</text>
</comment>
<evidence type="ECO:0000256" key="4">
    <source>
        <dbReference type="ARBA" id="ARBA00022692"/>
    </source>
</evidence>
<evidence type="ECO:0000256" key="2">
    <source>
        <dbReference type="ARBA" id="ARBA00008017"/>
    </source>
</evidence>
<dbReference type="Pfam" id="PF00924">
    <property type="entry name" value="MS_channel_2nd"/>
    <property type="match status" value="1"/>
</dbReference>
<evidence type="ECO:0000259" key="8">
    <source>
        <dbReference type="Pfam" id="PF00924"/>
    </source>
</evidence>
<evidence type="ECO:0000259" key="9">
    <source>
        <dbReference type="Pfam" id="PF21082"/>
    </source>
</evidence>
<comment type="subcellular location">
    <subcellularLocation>
        <location evidence="1">Cell membrane</location>
        <topology evidence="1">Multi-pass membrane protein</topology>
    </subcellularLocation>
</comment>
<dbReference type="Gene3D" id="2.30.30.60">
    <property type="match status" value="1"/>
</dbReference>
<evidence type="ECO:0000256" key="7">
    <source>
        <dbReference type="SAM" id="Phobius"/>
    </source>
</evidence>
<feature type="transmembrane region" description="Helical" evidence="7">
    <location>
        <begin position="208"/>
        <end position="229"/>
    </location>
</feature>
<dbReference type="SUPFAM" id="SSF50182">
    <property type="entry name" value="Sm-like ribonucleoproteins"/>
    <property type="match status" value="1"/>
</dbReference>
<dbReference type="InterPro" id="IPR023408">
    <property type="entry name" value="MscS_beta-dom_sf"/>
</dbReference>
<dbReference type="SUPFAM" id="SSF82689">
    <property type="entry name" value="Mechanosensitive channel protein MscS (YggB), C-terminal domain"/>
    <property type="match status" value="1"/>
</dbReference>